<keyword evidence="14" id="KW-1185">Reference proteome</keyword>
<feature type="transmembrane region" description="Helical" evidence="10">
    <location>
        <begin position="265"/>
        <end position="286"/>
    </location>
</feature>
<evidence type="ECO:0000259" key="12">
    <source>
        <dbReference type="Pfam" id="PF01699"/>
    </source>
</evidence>
<evidence type="ECO:0000256" key="11">
    <source>
        <dbReference type="SAM" id="MobiDB-lite"/>
    </source>
</evidence>
<dbReference type="NCBIfam" id="TIGR00846">
    <property type="entry name" value="caca2"/>
    <property type="match status" value="1"/>
</dbReference>
<dbReference type="FunFam" id="1.20.1420.30:FF:000011">
    <property type="entry name" value="Vacuolar calcium ion transporter"/>
    <property type="match status" value="1"/>
</dbReference>
<feature type="transmembrane region" description="Helical" evidence="10">
    <location>
        <begin position="392"/>
        <end position="412"/>
    </location>
</feature>
<dbReference type="Gene3D" id="1.20.1420.30">
    <property type="entry name" value="NCX, central ion-binding region"/>
    <property type="match status" value="1"/>
</dbReference>
<dbReference type="InterPro" id="IPR004837">
    <property type="entry name" value="NaCa_Exmemb"/>
</dbReference>
<keyword evidence="9 10" id="KW-0472">Membrane</keyword>
<dbReference type="GO" id="GO:0006874">
    <property type="term" value="P:intracellular calcium ion homeostasis"/>
    <property type="evidence" value="ECO:0007669"/>
    <property type="project" value="TreeGrafter"/>
</dbReference>
<feature type="transmembrane region" description="Helical" evidence="10">
    <location>
        <begin position="178"/>
        <end position="204"/>
    </location>
</feature>
<keyword evidence="6 10" id="KW-0106">Calcium</keyword>
<proteinExistence type="inferred from homology"/>
<dbReference type="InterPro" id="IPR044880">
    <property type="entry name" value="NCX_ion-bd_dom_sf"/>
</dbReference>
<keyword evidence="3 10" id="KW-0813">Transport</keyword>
<dbReference type="PANTHER" id="PTHR31503:SF22">
    <property type="entry name" value="VACUOLAR CALCIUM ION TRANSPORTER"/>
    <property type="match status" value="1"/>
</dbReference>
<dbReference type="PANTHER" id="PTHR31503">
    <property type="entry name" value="VACUOLAR CALCIUM ION TRANSPORTER"/>
    <property type="match status" value="1"/>
</dbReference>
<feature type="transmembrane region" description="Helical" evidence="10">
    <location>
        <begin position="306"/>
        <end position="325"/>
    </location>
</feature>
<evidence type="ECO:0000313" key="14">
    <source>
        <dbReference type="Proteomes" id="UP000799640"/>
    </source>
</evidence>
<keyword evidence="7 10" id="KW-1133">Transmembrane helix</keyword>
<dbReference type="InterPro" id="IPR004798">
    <property type="entry name" value="CAX-like"/>
</dbReference>
<evidence type="ECO:0000256" key="5">
    <source>
        <dbReference type="ARBA" id="ARBA00022692"/>
    </source>
</evidence>
<feature type="compositionally biased region" description="Polar residues" evidence="11">
    <location>
        <begin position="14"/>
        <end position="26"/>
    </location>
</feature>
<reference evidence="13" key="1">
    <citation type="journal article" date="2020" name="Stud. Mycol.">
        <title>101 Dothideomycetes genomes: a test case for predicting lifestyles and emergence of pathogens.</title>
        <authorList>
            <person name="Haridas S."/>
            <person name="Albert R."/>
            <person name="Binder M."/>
            <person name="Bloem J."/>
            <person name="Labutti K."/>
            <person name="Salamov A."/>
            <person name="Andreopoulos B."/>
            <person name="Baker S."/>
            <person name="Barry K."/>
            <person name="Bills G."/>
            <person name="Bluhm B."/>
            <person name="Cannon C."/>
            <person name="Castanera R."/>
            <person name="Culley D."/>
            <person name="Daum C."/>
            <person name="Ezra D."/>
            <person name="Gonzalez J."/>
            <person name="Henrissat B."/>
            <person name="Kuo A."/>
            <person name="Liang C."/>
            <person name="Lipzen A."/>
            <person name="Lutzoni F."/>
            <person name="Magnuson J."/>
            <person name="Mondo S."/>
            <person name="Nolan M."/>
            <person name="Ohm R."/>
            <person name="Pangilinan J."/>
            <person name="Park H.-J."/>
            <person name="Ramirez L."/>
            <person name="Alfaro M."/>
            <person name="Sun H."/>
            <person name="Tritt A."/>
            <person name="Yoshinaga Y."/>
            <person name="Zwiers L.-H."/>
            <person name="Turgeon B."/>
            <person name="Goodwin S."/>
            <person name="Spatafora J."/>
            <person name="Crous P."/>
            <person name="Grigoriev I."/>
        </authorList>
    </citation>
    <scope>NUCLEOTIDE SEQUENCE</scope>
    <source>
        <strain evidence="13">CBS 262.69</strain>
    </source>
</reference>
<evidence type="ECO:0000256" key="6">
    <source>
        <dbReference type="ARBA" id="ARBA00022837"/>
    </source>
</evidence>
<dbReference type="GO" id="GO:0000329">
    <property type="term" value="C:fungal-type vacuole membrane"/>
    <property type="evidence" value="ECO:0007669"/>
    <property type="project" value="TreeGrafter"/>
</dbReference>
<feature type="transmembrane region" description="Helical" evidence="10">
    <location>
        <begin position="114"/>
        <end position="136"/>
    </location>
</feature>
<dbReference type="Proteomes" id="UP000799640">
    <property type="component" value="Unassembled WGS sequence"/>
</dbReference>
<gene>
    <name evidence="13" type="ORF">EJ06DRAFT_537754</name>
</gene>
<feature type="transmembrane region" description="Helical" evidence="10">
    <location>
        <begin position="216"/>
        <end position="237"/>
    </location>
</feature>
<keyword evidence="4 10" id="KW-0109">Calcium transport</keyword>
<feature type="transmembrane region" description="Helical" evidence="10">
    <location>
        <begin position="83"/>
        <end position="102"/>
    </location>
</feature>
<evidence type="ECO:0000256" key="7">
    <source>
        <dbReference type="ARBA" id="ARBA00022989"/>
    </source>
</evidence>
<keyword evidence="10" id="KW-0050">Antiport</keyword>
<evidence type="ECO:0000256" key="3">
    <source>
        <dbReference type="ARBA" id="ARBA00022448"/>
    </source>
</evidence>
<dbReference type="GO" id="GO:0015369">
    <property type="term" value="F:calcium:proton antiporter activity"/>
    <property type="evidence" value="ECO:0007669"/>
    <property type="project" value="UniProtKB-UniRule"/>
</dbReference>
<evidence type="ECO:0000313" key="13">
    <source>
        <dbReference type="EMBL" id="KAF2400933.1"/>
    </source>
</evidence>
<evidence type="ECO:0000256" key="2">
    <source>
        <dbReference type="ARBA" id="ARBA00008170"/>
    </source>
</evidence>
<keyword evidence="10" id="KW-0926">Vacuole</keyword>
<feature type="region of interest" description="Disordered" evidence="11">
    <location>
        <begin position="1"/>
        <end position="26"/>
    </location>
</feature>
<feature type="transmembrane region" description="Helical" evidence="10">
    <location>
        <begin position="142"/>
        <end position="166"/>
    </location>
</feature>
<keyword evidence="8 10" id="KW-0406">Ion transport</keyword>
<name>A0A6G1HXZ7_9PEZI</name>
<dbReference type="AlphaFoldDB" id="A0A6G1HXZ7"/>
<dbReference type="InterPro" id="IPR004713">
    <property type="entry name" value="CaH_exchang"/>
</dbReference>
<feature type="domain" description="Sodium/calcium exchanger membrane region" evidence="12">
    <location>
        <begin position="82"/>
        <end position="239"/>
    </location>
</feature>
<evidence type="ECO:0000256" key="10">
    <source>
        <dbReference type="RuleBase" id="RU365028"/>
    </source>
</evidence>
<organism evidence="13 14">
    <name type="scientific">Trichodelitschia bisporula</name>
    <dbReference type="NCBI Taxonomy" id="703511"/>
    <lineage>
        <taxon>Eukaryota</taxon>
        <taxon>Fungi</taxon>
        <taxon>Dikarya</taxon>
        <taxon>Ascomycota</taxon>
        <taxon>Pezizomycotina</taxon>
        <taxon>Dothideomycetes</taxon>
        <taxon>Dothideomycetes incertae sedis</taxon>
        <taxon>Phaeotrichales</taxon>
        <taxon>Phaeotrichaceae</taxon>
        <taxon>Trichodelitschia</taxon>
    </lineage>
</organism>
<comment type="function">
    <text evidence="10">Has a role in promoting intracellular calcium ion sequestration via the exchange of calcium ions for hydrogen ions across the vacuolar membrane. Involved also in manganese ion homeostasis via its uptake into the vacuole.</text>
</comment>
<feature type="domain" description="Sodium/calcium exchanger membrane region" evidence="12">
    <location>
        <begin position="269"/>
        <end position="410"/>
    </location>
</feature>
<feature type="transmembrane region" description="Helical" evidence="10">
    <location>
        <begin position="332"/>
        <end position="358"/>
    </location>
</feature>
<keyword evidence="5 10" id="KW-0812">Transmembrane</keyword>
<dbReference type="EMBL" id="ML996694">
    <property type="protein sequence ID" value="KAF2400933.1"/>
    <property type="molecule type" value="Genomic_DNA"/>
</dbReference>
<evidence type="ECO:0000256" key="1">
    <source>
        <dbReference type="ARBA" id="ARBA00004127"/>
    </source>
</evidence>
<feature type="transmembrane region" description="Helical" evidence="10">
    <location>
        <begin position="364"/>
        <end position="385"/>
    </location>
</feature>
<evidence type="ECO:0000256" key="9">
    <source>
        <dbReference type="ARBA" id="ARBA00023136"/>
    </source>
</evidence>
<comment type="subcellular location">
    <subcellularLocation>
        <location evidence="1">Endomembrane system</location>
        <topology evidence="1">Multi-pass membrane protein</topology>
    </subcellularLocation>
    <subcellularLocation>
        <location evidence="10">Vacuole membrane</location>
    </subcellularLocation>
</comment>
<sequence length="430" mass="46108">MPQPGGENGRTEATESTSLLPLASNASHGPDIWGQNDEHRYTKWPKHVAHITWLTVSSNYVNVLLVFVPLGIIAGLLHWNPTLVFVLNFFAIVPLAALLSFATEELSAKVGQTIGGLMNATFGNAVELIVSIVALLNGEIRIVQASMLGSILSNILLVLGCCFIAGGWRGGEQRFNSVVANAMASLMSIATVSLIIPATLYAALSSGETKVQDDNIALLSRGTAIIMLILYLLYLFFQLKTHSSLFDAEAQAEDEASETHILSPISAGVVLVVVTLMVAVCAEFLVDSIDAIVETAHISKTFIGLILLPIVGNAAEHVTACIVAYKQKMDLAIGVAIGSSLQIALFVTPFLVILGWIIGQPMTLHFQGFETVIFFLSVTVVNYLIQDGKSNWLEGAMCLGTYIIIALAFYVYPDTAGDIGSMLKQFFTSA</sequence>
<evidence type="ECO:0000256" key="8">
    <source>
        <dbReference type="ARBA" id="ARBA00023065"/>
    </source>
</evidence>
<protein>
    <recommendedName>
        <fullName evidence="10">Vacuolar calcium ion transporter</fullName>
    </recommendedName>
</protein>
<evidence type="ECO:0000256" key="4">
    <source>
        <dbReference type="ARBA" id="ARBA00022568"/>
    </source>
</evidence>
<dbReference type="GO" id="GO:0012505">
    <property type="term" value="C:endomembrane system"/>
    <property type="evidence" value="ECO:0007669"/>
    <property type="project" value="UniProtKB-SubCell"/>
</dbReference>
<feature type="transmembrane region" description="Helical" evidence="10">
    <location>
        <begin position="60"/>
        <end position="77"/>
    </location>
</feature>
<accession>A0A6G1HXZ7</accession>
<dbReference type="OrthoDB" id="1699231at2759"/>
<dbReference type="NCBIfam" id="TIGR00378">
    <property type="entry name" value="cax"/>
    <property type="match status" value="1"/>
</dbReference>
<comment type="similarity">
    <text evidence="2 10">Belongs to the Ca(2+):cation antiporter (CaCA) (TC 2.A.19) family.</text>
</comment>
<dbReference type="Pfam" id="PF01699">
    <property type="entry name" value="Na_Ca_ex"/>
    <property type="match status" value="2"/>
</dbReference>